<organism evidence="2">
    <name type="scientific">Oryza meridionalis</name>
    <dbReference type="NCBI Taxonomy" id="40149"/>
    <lineage>
        <taxon>Eukaryota</taxon>
        <taxon>Viridiplantae</taxon>
        <taxon>Streptophyta</taxon>
        <taxon>Embryophyta</taxon>
        <taxon>Tracheophyta</taxon>
        <taxon>Spermatophyta</taxon>
        <taxon>Magnoliopsida</taxon>
        <taxon>Liliopsida</taxon>
        <taxon>Poales</taxon>
        <taxon>Poaceae</taxon>
        <taxon>BOP clade</taxon>
        <taxon>Oryzoideae</taxon>
        <taxon>Oryzeae</taxon>
        <taxon>Oryzinae</taxon>
        <taxon>Oryza</taxon>
    </lineage>
</organism>
<dbReference type="Gramene" id="OMERI01G06730.1">
    <property type="protein sequence ID" value="OMERI01G06730.1"/>
    <property type="gene ID" value="OMERI01G06730"/>
</dbReference>
<evidence type="ECO:0000313" key="2">
    <source>
        <dbReference type="EnsemblPlants" id="OMERI01G06730.1"/>
    </source>
</evidence>
<evidence type="ECO:0000256" key="1">
    <source>
        <dbReference type="SAM" id="MobiDB-lite"/>
    </source>
</evidence>
<name>A0A0E0BYT3_9ORYZ</name>
<sequence>MEKEEVEPEQEKKWRPSSAADRAAGQAFLQAAVANALQYTKMKWQDMVEEYRQAGKLHKLNIHSAKLAKANIY</sequence>
<proteinExistence type="predicted"/>
<evidence type="ECO:0000313" key="3">
    <source>
        <dbReference type="Proteomes" id="UP000008021"/>
    </source>
</evidence>
<feature type="compositionally biased region" description="Basic and acidic residues" evidence="1">
    <location>
        <begin position="1"/>
        <end position="14"/>
    </location>
</feature>
<protein>
    <submittedName>
        <fullName evidence="2">Uncharacterized protein</fullName>
    </submittedName>
</protein>
<accession>A0A0E0BYT3</accession>
<reference evidence="2" key="1">
    <citation type="submission" date="2015-04" db="UniProtKB">
        <authorList>
            <consortium name="EnsemblPlants"/>
        </authorList>
    </citation>
    <scope>IDENTIFICATION</scope>
</reference>
<dbReference type="HOGENOM" id="CLU_2708928_0_0_1"/>
<dbReference type="EnsemblPlants" id="OMERI01G06730.1">
    <property type="protein sequence ID" value="OMERI01G06730.1"/>
    <property type="gene ID" value="OMERI01G06730"/>
</dbReference>
<dbReference type="Proteomes" id="UP000008021">
    <property type="component" value="Chromosome 1"/>
</dbReference>
<feature type="region of interest" description="Disordered" evidence="1">
    <location>
        <begin position="1"/>
        <end position="20"/>
    </location>
</feature>
<dbReference type="AlphaFoldDB" id="A0A0E0BYT3"/>
<reference evidence="2" key="2">
    <citation type="submission" date="2018-05" db="EMBL/GenBank/DDBJ databases">
        <title>OmerRS3 (Oryza meridionalis Reference Sequence Version 3).</title>
        <authorList>
            <person name="Zhang J."/>
            <person name="Kudrna D."/>
            <person name="Lee S."/>
            <person name="Talag J."/>
            <person name="Welchert J."/>
            <person name="Wing R.A."/>
        </authorList>
    </citation>
    <scope>NUCLEOTIDE SEQUENCE [LARGE SCALE GENOMIC DNA]</scope>
    <source>
        <strain evidence="2">cv. OR44</strain>
    </source>
</reference>
<keyword evidence="3" id="KW-1185">Reference proteome</keyword>